<dbReference type="Proteomes" id="UP001220662">
    <property type="component" value="Unassembled WGS sequence"/>
</dbReference>
<feature type="domain" description="Type 4 fimbrial biogenesis protein PilX N-terminal" evidence="2">
    <location>
        <begin position="10"/>
        <end position="60"/>
    </location>
</feature>
<sequence length="180" mass="18850">MTISVHGRQRGAVLFVALVMLLVLTLLAVGGMREMQLEGRMTGNRLELQRLTSAAESALREGEGRVSQSSRALEACSSSSPCYTGLASSYAAVFSGATAYTGLDGATSLPRNARWYLRYIGNSCKGGSGGSANAYLSKGQSGCTYYYEVNAQAYKDSASVSTGCAANTLCLRSSTALVIP</sequence>
<keyword evidence="1" id="KW-1133">Transmembrane helix</keyword>
<protein>
    <submittedName>
        <fullName evidence="3">Pilus assembly protein PilX</fullName>
    </submittedName>
</protein>
<evidence type="ECO:0000313" key="4">
    <source>
        <dbReference type="Proteomes" id="UP001220662"/>
    </source>
</evidence>
<keyword evidence="1" id="KW-0472">Membrane</keyword>
<gene>
    <name evidence="3" type="ORF">P3W55_12195</name>
</gene>
<keyword evidence="1" id="KW-0812">Transmembrane</keyword>
<organism evidence="3 4">
    <name type="scientific">Pseudomonas citronellolis</name>
    <dbReference type="NCBI Taxonomy" id="53408"/>
    <lineage>
        <taxon>Bacteria</taxon>
        <taxon>Pseudomonadati</taxon>
        <taxon>Pseudomonadota</taxon>
        <taxon>Gammaproteobacteria</taxon>
        <taxon>Pseudomonadales</taxon>
        <taxon>Pseudomonadaceae</taxon>
        <taxon>Pseudomonas</taxon>
    </lineage>
</organism>
<evidence type="ECO:0000313" key="3">
    <source>
        <dbReference type="EMBL" id="MDF3842468.1"/>
    </source>
</evidence>
<reference evidence="3" key="1">
    <citation type="submission" date="2023-03" db="EMBL/GenBank/DDBJ databases">
        <title>Draft assemblies of triclosan tolerant bacteria isolated from returned activated sludge.</title>
        <authorList>
            <person name="Van Hamelsveld S."/>
        </authorList>
    </citation>
    <scope>NUCLEOTIDE SEQUENCE</scope>
    <source>
        <strain evidence="3">GW210015_S63</strain>
    </source>
</reference>
<accession>A0AAW6P4U1</accession>
<evidence type="ECO:0000256" key="1">
    <source>
        <dbReference type="SAM" id="Phobius"/>
    </source>
</evidence>
<name>A0AAW6P4U1_9PSED</name>
<comment type="caution">
    <text evidence="3">The sequence shown here is derived from an EMBL/GenBank/DDBJ whole genome shotgun (WGS) entry which is preliminary data.</text>
</comment>
<dbReference type="InterPro" id="IPR025746">
    <property type="entry name" value="PilX_N_dom"/>
</dbReference>
<dbReference type="RefSeq" id="WP_058073120.1">
    <property type="nucleotide sequence ID" value="NZ_JARJLR010000214.1"/>
</dbReference>
<dbReference type="EMBL" id="JARJLR010000214">
    <property type="protein sequence ID" value="MDF3842468.1"/>
    <property type="molecule type" value="Genomic_DNA"/>
</dbReference>
<dbReference type="Pfam" id="PF14341">
    <property type="entry name" value="PilX_N"/>
    <property type="match status" value="1"/>
</dbReference>
<evidence type="ECO:0000259" key="2">
    <source>
        <dbReference type="Pfam" id="PF14341"/>
    </source>
</evidence>
<proteinExistence type="predicted"/>
<feature type="transmembrane region" description="Helical" evidence="1">
    <location>
        <begin position="12"/>
        <end position="32"/>
    </location>
</feature>
<dbReference type="AlphaFoldDB" id="A0AAW6P4U1"/>